<dbReference type="AlphaFoldDB" id="A0A7I7SVC3"/>
<evidence type="ECO:0000313" key="2">
    <source>
        <dbReference type="Proteomes" id="UP000466445"/>
    </source>
</evidence>
<reference evidence="1 2" key="1">
    <citation type="journal article" date="2019" name="Emerg. Microbes Infect.">
        <title>Comprehensive subspecies identification of 175 nontuberculous mycobacteria species based on 7547 genomic profiles.</title>
        <authorList>
            <person name="Matsumoto Y."/>
            <person name="Kinjo T."/>
            <person name="Motooka D."/>
            <person name="Nabeya D."/>
            <person name="Jung N."/>
            <person name="Uechi K."/>
            <person name="Horii T."/>
            <person name="Iida T."/>
            <person name="Fujita J."/>
            <person name="Nakamura S."/>
        </authorList>
    </citation>
    <scope>NUCLEOTIDE SEQUENCE [LARGE SCALE GENOMIC DNA]</scope>
    <source>
        <strain evidence="1 2">JCM 30395</strain>
    </source>
</reference>
<gene>
    <name evidence="1" type="ORF">MSAR_38840</name>
</gene>
<dbReference type="Proteomes" id="UP000466445">
    <property type="component" value="Chromosome"/>
</dbReference>
<name>A0A7I7SVC3_9MYCO</name>
<dbReference type="RefSeq" id="WP_163694294.1">
    <property type="nucleotide sequence ID" value="NZ_AP022595.1"/>
</dbReference>
<accession>A0A7I7SVC3</accession>
<protein>
    <submittedName>
        <fullName evidence="1">Uncharacterized protein</fullName>
    </submittedName>
</protein>
<keyword evidence="2" id="KW-1185">Reference proteome</keyword>
<proteinExistence type="predicted"/>
<dbReference type="EMBL" id="AP022595">
    <property type="protein sequence ID" value="BBY60748.1"/>
    <property type="molecule type" value="Genomic_DNA"/>
</dbReference>
<dbReference type="KEGG" id="msar:MSAR_38840"/>
<evidence type="ECO:0000313" key="1">
    <source>
        <dbReference type="EMBL" id="BBY60748.1"/>
    </source>
</evidence>
<sequence>MFRISHRIVDGYGTERVLAAVQPAVFVIRPDGYLRFTARDTPDRSDLKAALTLTFS</sequence>
<organism evidence="1 2">
    <name type="scientific">Mycolicibacterium sarraceniae</name>
    <dbReference type="NCBI Taxonomy" id="1534348"/>
    <lineage>
        <taxon>Bacteria</taxon>
        <taxon>Bacillati</taxon>
        <taxon>Actinomycetota</taxon>
        <taxon>Actinomycetes</taxon>
        <taxon>Mycobacteriales</taxon>
        <taxon>Mycobacteriaceae</taxon>
        <taxon>Mycolicibacterium</taxon>
    </lineage>
</organism>